<comment type="caution">
    <text evidence="2">The sequence shown here is derived from an EMBL/GenBank/DDBJ whole genome shotgun (WGS) entry which is preliminary data.</text>
</comment>
<dbReference type="SUPFAM" id="SSF101386">
    <property type="entry name" value="all-alpha NTP pyrophosphatases"/>
    <property type="match status" value="1"/>
</dbReference>
<feature type="domain" description="NTP pyrophosphohydrolase MazG-like" evidence="1">
    <location>
        <begin position="32"/>
        <end position="110"/>
    </location>
</feature>
<organism evidence="2 3">
    <name type="scientific">Aquipuribacter hungaricus</name>
    <dbReference type="NCBI Taxonomy" id="545624"/>
    <lineage>
        <taxon>Bacteria</taxon>
        <taxon>Bacillati</taxon>
        <taxon>Actinomycetota</taxon>
        <taxon>Actinomycetes</taxon>
        <taxon>Micrococcales</taxon>
        <taxon>Intrasporangiaceae</taxon>
        <taxon>Aquipuribacter</taxon>
    </lineage>
</organism>
<dbReference type="InterPro" id="IPR048015">
    <property type="entry name" value="NTP-PPase_MazG-like_N"/>
</dbReference>
<dbReference type="Proteomes" id="UP001595685">
    <property type="component" value="Unassembled WGS sequence"/>
</dbReference>
<dbReference type="InterPro" id="IPR004518">
    <property type="entry name" value="MazG-like_dom"/>
</dbReference>
<dbReference type="Pfam" id="PF03819">
    <property type="entry name" value="MazG"/>
    <property type="match status" value="1"/>
</dbReference>
<dbReference type="PANTHER" id="PTHR30522">
    <property type="entry name" value="NUCLEOSIDE TRIPHOSPHATE PYROPHOSPHOHYDROLASE"/>
    <property type="match status" value="1"/>
</dbReference>
<dbReference type="EMBL" id="JBHRWW010000001">
    <property type="protein sequence ID" value="MFC3686869.1"/>
    <property type="molecule type" value="Genomic_DNA"/>
</dbReference>
<keyword evidence="3" id="KW-1185">Reference proteome</keyword>
<dbReference type="RefSeq" id="WP_376983627.1">
    <property type="nucleotide sequence ID" value="NZ_JBHRWW010000001.1"/>
</dbReference>
<reference evidence="3" key="1">
    <citation type="journal article" date="2019" name="Int. J. Syst. Evol. Microbiol.">
        <title>The Global Catalogue of Microorganisms (GCM) 10K type strain sequencing project: providing services to taxonomists for standard genome sequencing and annotation.</title>
        <authorList>
            <consortium name="The Broad Institute Genomics Platform"/>
            <consortium name="The Broad Institute Genome Sequencing Center for Infectious Disease"/>
            <person name="Wu L."/>
            <person name="Ma J."/>
        </authorList>
    </citation>
    <scope>NUCLEOTIDE SEQUENCE [LARGE SCALE GENOMIC DNA]</scope>
    <source>
        <strain evidence="3">NCAIM B.02333</strain>
    </source>
</reference>
<dbReference type="NCBIfam" id="TIGR00444">
    <property type="entry name" value="mazG"/>
    <property type="match status" value="1"/>
</dbReference>
<evidence type="ECO:0000313" key="2">
    <source>
        <dbReference type="EMBL" id="MFC3686869.1"/>
    </source>
</evidence>
<evidence type="ECO:0000259" key="1">
    <source>
        <dbReference type="Pfam" id="PF03819"/>
    </source>
</evidence>
<dbReference type="CDD" id="cd11528">
    <property type="entry name" value="NTP-PPase_MazG_Nterm"/>
    <property type="match status" value="1"/>
</dbReference>
<sequence>MSAEAPGAALLDVVAVMDRLRSPGGCPWDAEQTHESLTRYLVEETYEVLDAVEALDGTPAAEAELAEELGDVLLQVVFHARVAAGRGAFDVDDVARTLAAKLRRRHPHVFGDEQARTGEAVQARWDELKAQEKPARGPVDGIPRHLPALARADKLLQRLERAGLPVPAAPDGATTEQDRVGEELLAAVVRARAAGVDPEAALRARVRSVESGVAGGAGPSR</sequence>
<protein>
    <submittedName>
        <fullName evidence="2">MazG family protein</fullName>
    </submittedName>
</protein>
<dbReference type="PANTHER" id="PTHR30522:SF0">
    <property type="entry name" value="NUCLEOSIDE TRIPHOSPHATE PYROPHOSPHOHYDROLASE"/>
    <property type="match status" value="1"/>
</dbReference>
<name>A0ABV7WBT8_9MICO</name>
<dbReference type="Gene3D" id="1.10.287.1080">
    <property type="entry name" value="MazG-like"/>
    <property type="match status" value="1"/>
</dbReference>
<accession>A0ABV7WBT8</accession>
<evidence type="ECO:0000313" key="3">
    <source>
        <dbReference type="Proteomes" id="UP001595685"/>
    </source>
</evidence>
<dbReference type="InterPro" id="IPR011551">
    <property type="entry name" value="NTP_PyrPHydrolase_MazG"/>
</dbReference>
<gene>
    <name evidence="2" type="ORF">ACFOLH_00770</name>
</gene>
<proteinExistence type="predicted"/>